<evidence type="ECO:0000256" key="11">
    <source>
        <dbReference type="ARBA" id="ARBA00022989"/>
    </source>
</evidence>
<dbReference type="Gene3D" id="3.30.40.10">
    <property type="entry name" value="Zinc/RING finger domain, C3HC4 (zinc finger)"/>
    <property type="match status" value="1"/>
</dbReference>
<evidence type="ECO:0000259" key="18">
    <source>
        <dbReference type="Pfam" id="PF02225"/>
    </source>
</evidence>
<dbReference type="SUPFAM" id="SSF57850">
    <property type="entry name" value="RING/U-box"/>
    <property type="match status" value="1"/>
</dbReference>
<dbReference type="PANTHER" id="PTHR47168">
    <property type="entry name" value="RING ZINC FINGER DOMAIN SUPERFAMILY PROTEIN-RELATED"/>
    <property type="match status" value="1"/>
</dbReference>
<dbReference type="GO" id="GO:0032586">
    <property type="term" value="C:protein storage vacuole membrane"/>
    <property type="evidence" value="ECO:0007669"/>
    <property type="project" value="UniProtKB-SubCell"/>
</dbReference>
<dbReference type="PANTHER" id="PTHR47168:SF1">
    <property type="entry name" value="OS02G0798600 PROTEIN"/>
    <property type="match status" value="1"/>
</dbReference>
<organism evidence="20 21">
    <name type="scientific">Kingdonia uniflora</name>
    <dbReference type="NCBI Taxonomy" id="39325"/>
    <lineage>
        <taxon>Eukaryota</taxon>
        <taxon>Viridiplantae</taxon>
        <taxon>Streptophyta</taxon>
        <taxon>Embryophyta</taxon>
        <taxon>Tracheophyta</taxon>
        <taxon>Spermatophyta</taxon>
        <taxon>Magnoliopsida</taxon>
        <taxon>Ranunculales</taxon>
        <taxon>Circaeasteraceae</taxon>
        <taxon>Kingdonia</taxon>
    </lineage>
</organism>
<evidence type="ECO:0000259" key="19">
    <source>
        <dbReference type="Pfam" id="PF17123"/>
    </source>
</evidence>
<keyword evidence="7" id="KW-0732">Signal</keyword>
<dbReference type="Pfam" id="PF02225">
    <property type="entry name" value="PA"/>
    <property type="match status" value="1"/>
</dbReference>
<dbReference type="GO" id="GO:0012505">
    <property type="term" value="C:endomembrane system"/>
    <property type="evidence" value="ECO:0007669"/>
    <property type="project" value="UniProtKB-SubCell"/>
</dbReference>
<reference evidence="20 21" key="1">
    <citation type="journal article" date="2020" name="IScience">
        <title>Genome Sequencing of the Endangered Kingdonia uniflora (Circaeasteraceae, Ranunculales) Reveals Potential Mechanisms of Evolutionary Specialization.</title>
        <authorList>
            <person name="Sun Y."/>
            <person name="Deng T."/>
            <person name="Zhang A."/>
            <person name="Moore M.J."/>
            <person name="Landis J.B."/>
            <person name="Lin N."/>
            <person name="Zhang H."/>
            <person name="Zhang X."/>
            <person name="Huang J."/>
            <person name="Zhang X."/>
            <person name="Sun H."/>
            <person name="Wang H."/>
        </authorList>
    </citation>
    <scope>NUCLEOTIDE SEQUENCE [LARGE SCALE GENOMIC DNA]</scope>
    <source>
        <strain evidence="20">TB1705</strain>
        <tissue evidence="20">Leaf</tissue>
    </source>
</reference>
<accession>A0A7J7NAG3</accession>
<evidence type="ECO:0000256" key="14">
    <source>
        <dbReference type="ARBA" id="ARBA00023180"/>
    </source>
</evidence>
<evidence type="ECO:0000256" key="7">
    <source>
        <dbReference type="ARBA" id="ARBA00022729"/>
    </source>
</evidence>
<evidence type="ECO:0000256" key="1">
    <source>
        <dbReference type="ARBA" id="ARBA00000900"/>
    </source>
</evidence>
<evidence type="ECO:0000256" key="9">
    <source>
        <dbReference type="ARBA" id="ARBA00022833"/>
    </source>
</evidence>
<dbReference type="FunFam" id="3.50.30.30:FF:000020">
    <property type="entry name" value="Receptor homology region transmembrane domain-and RING domain-containing protein 2"/>
    <property type="match status" value="1"/>
</dbReference>
<protein>
    <recommendedName>
        <fullName evidence="2">RING-type E3 ubiquitin transferase</fullName>
        <ecNumber evidence="2">2.3.2.27</ecNumber>
    </recommendedName>
</protein>
<keyword evidence="13" id="KW-1015">Disulfide bond</keyword>
<evidence type="ECO:0000256" key="13">
    <source>
        <dbReference type="ARBA" id="ARBA00023157"/>
    </source>
</evidence>
<keyword evidence="11 17" id="KW-1133">Transmembrane helix</keyword>
<evidence type="ECO:0000256" key="2">
    <source>
        <dbReference type="ARBA" id="ARBA00012483"/>
    </source>
</evidence>
<comment type="caution">
    <text evidence="20">The sequence shown here is derived from an EMBL/GenBank/DDBJ whole genome shotgun (WGS) entry which is preliminary data.</text>
</comment>
<evidence type="ECO:0000256" key="16">
    <source>
        <dbReference type="ARBA" id="ARBA00060484"/>
    </source>
</evidence>
<dbReference type="OrthoDB" id="8062037at2759"/>
<dbReference type="AlphaFoldDB" id="A0A7J7NAG3"/>
<dbReference type="Pfam" id="PF17123">
    <property type="entry name" value="zf-RING_11"/>
    <property type="match status" value="1"/>
</dbReference>
<evidence type="ECO:0000256" key="8">
    <source>
        <dbReference type="ARBA" id="ARBA00022771"/>
    </source>
</evidence>
<keyword evidence="3" id="KW-0813">Transport</keyword>
<dbReference type="InterPro" id="IPR003137">
    <property type="entry name" value="PA_domain"/>
</dbReference>
<comment type="subcellular location">
    <subcellularLocation>
        <location evidence="15">Endomembrane system</location>
        <topology evidence="15">Single-pass type I membrane protein</topology>
    </subcellularLocation>
    <subcellularLocation>
        <location evidence="16">Protein storage vacuole membrane</location>
    </subcellularLocation>
</comment>
<sequence>MMKKMKRNIVFFNTVTSSLIFLSCTLRLSSATIYLRGKSFSLLFPDAPARFAVRVNASGVCGALHVGEPIDGCSPLRNGYRRISRGGEGVRFVLVERGKCAFEDKVRNAQESGFDVVVVFDDHDKRSLVSMIGNPEGIWAHAIFVSKTAGETLKKLAHGEEDECCINLSLEETAWTVLVISLISLFAIISILATFFFTRNRRLHQQGSHHSPTIDSQIVKLLPCLTFSSALPSSHRTGETCAICLEDYRIGETLRVLPCRHGKIIINP</sequence>
<keyword evidence="10" id="KW-0653">Protein transport</keyword>
<dbReference type="InterPro" id="IPR046450">
    <property type="entry name" value="PA_dom_sf"/>
</dbReference>
<evidence type="ECO:0000256" key="5">
    <source>
        <dbReference type="ARBA" id="ARBA00022692"/>
    </source>
</evidence>
<dbReference type="PROSITE" id="PS51257">
    <property type="entry name" value="PROKAR_LIPOPROTEIN"/>
    <property type="match status" value="1"/>
</dbReference>
<comment type="catalytic activity">
    <reaction evidence="1">
        <text>S-ubiquitinyl-[E2 ubiquitin-conjugating enzyme]-L-cysteine + [acceptor protein]-L-lysine = [E2 ubiquitin-conjugating enzyme]-L-cysteine + N(6)-ubiquitinyl-[acceptor protein]-L-lysine.</text>
        <dbReference type="EC" id="2.3.2.27"/>
    </reaction>
</comment>
<feature type="domain" description="PA" evidence="18">
    <location>
        <begin position="92"/>
        <end position="153"/>
    </location>
</feature>
<evidence type="ECO:0000256" key="15">
    <source>
        <dbReference type="ARBA" id="ARBA00046288"/>
    </source>
</evidence>
<evidence type="ECO:0000256" key="12">
    <source>
        <dbReference type="ARBA" id="ARBA00023136"/>
    </source>
</evidence>
<dbReference type="Proteomes" id="UP000541444">
    <property type="component" value="Unassembled WGS sequence"/>
</dbReference>
<dbReference type="SUPFAM" id="SSF52025">
    <property type="entry name" value="PA domain"/>
    <property type="match status" value="1"/>
</dbReference>
<keyword evidence="8" id="KW-0863">Zinc-finger</keyword>
<feature type="transmembrane region" description="Helical" evidence="17">
    <location>
        <begin position="174"/>
        <end position="197"/>
    </location>
</feature>
<keyword evidence="5 17" id="KW-0812">Transmembrane</keyword>
<evidence type="ECO:0000256" key="17">
    <source>
        <dbReference type="SAM" id="Phobius"/>
    </source>
</evidence>
<dbReference type="GO" id="GO:0061630">
    <property type="term" value="F:ubiquitin protein ligase activity"/>
    <property type="evidence" value="ECO:0007669"/>
    <property type="project" value="UniProtKB-EC"/>
</dbReference>
<gene>
    <name evidence="20" type="ORF">GIB67_028714</name>
</gene>
<proteinExistence type="predicted"/>
<dbReference type="InterPro" id="IPR001841">
    <property type="entry name" value="Znf_RING"/>
</dbReference>
<dbReference type="InterPro" id="IPR013083">
    <property type="entry name" value="Znf_RING/FYVE/PHD"/>
</dbReference>
<keyword evidence="4" id="KW-0926">Vacuole</keyword>
<evidence type="ECO:0000256" key="4">
    <source>
        <dbReference type="ARBA" id="ARBA00022554"/>
    </source>
</evidence>
<dbReference type="EC" id="2.3.2.27" evidence="2"/>
<dbReference type="Gene3D" id="3.50.30.30">
    <property type="match status" value="1"/>
</dbReference>
<name>A0A7J7NAG3_9MAGN</name>
<evidence type="ECO:0000256" key="3">
    <source>
        <dbReference type="ARBA" id="ARBA00022448"/>
    </source>
</evidence>
<dbReference type="EMBL" id="JACGCM010000944">
    <property type="protein sequence ID" value="KAF6164010.1"/>
    <property type="molecule type" value="Genomic_DNA"/>
</dbReference>
<evidence type="ECO:0000256" key="10">
    <source>
        <dbReference type="ARBA" id="ARBA00022927"/>
    </source>
</evidence>
<keyword evidence="9" id="KW-0862">Zinc</keyword>
<keyword evidence="14" id="KW-0325">Glycoprotein</keyword>
<dbReference type="GO" id="GO:0008270">
    <property type="term" value="F:zinc ion binding"/>
    <property type="evidence" value="ECO:0007669"/>
    <property type="project" value="UniProtKB-KW"/>
</dbReference>
<keyword evidence="21" id="KW-1185">Reference proteome</keyword>
<keyword evidence="12 17" id="KW-0472">Membrane</keyword>
<keyword evidence="6" id="KW-0479">Metal-binding</keyword>
<dbReference type="InterPro" id="IPR051653">
    <property type="entry name" value="E3_ligase_sorting_rcpt"/>
</dbReference>
<dbReference type="GO" id="GO:0015031">
    <property type="term" value="P:protein transport"/>
    <property type="evidence" value="ECO:0007669"/>
    <property type="project" value="UniProtKB-KW"/>
</dbReference>
<feature type="domain" description="RING-type" evidence="19">
    <location>
        <begin position="241"/>
        <end position="261"/>
    </location>
</feature>
<evidence type="ECO:0000313" key="21">
    <source>
        <dbReference type="Proteomes" id="UP000541444"/>
    </source>
</evidence>
<evidence type="ECO:0000313" key="20">
    <source>
        <dbReference type="EMBL" id="KAF6164010.1"/>
    </source>
</evidence>
<evidence type="ECO:0000256" key="6">
    <source>
        <dbReference type="ARBA" id="ARBA00022723"/>
    </source>
</evidence>